<dbReference type="RefSeq" id="WP_145116133.1">
    <property type="nucleotide sequence ID" value="NZ_CP036349.1"/>
</dbReference>
<feature type="transmembrane region" description="Helical" evidence="1">
    <location>
        <begin position="321"/>
        <end position="343"/>
    </location>
</feature>
<dbReference type="InterPro" id="IPR016833">
    <property type="entry name" value="Put_Na-Bile_cotransptr"/>
</dbReference>
<evidence type="ECO:0000256" key="1">
    <source>
        <dbReference type="SAM" id="Phobius"/>
    </source>
</evidence>
<feature type="transmembrane region" description="Helical" evidence="1">
    <location>
        <begin position="193"/>
        <end position="216"/>
    </location>
</feature>
<feature type="transmembrane region" description="Helical" evidence="1">
    <location>
        <begin position="121"/>
        <end position="142"/>
    </location>
</feature>
<feature type="transmembrane region" description="Helical" evidence="1">
    <location>
        <begin position="228"/>
        <end position="248"/>
    </location>
</feature>
<protein>
    <submittedName>
        <fullName evidence="2">Sodium Bile acid symporter family protein</fullName>
    </submittedName>
</protein>
<evidence type="ECO:0000313" key="2">
    <source>
        <dbReference type="EMBL" id="QDV75923.1"/>
    </source>
</evidence>
<dbReference type="KEGG" id="bmei:Spa11_41460"/>
<feature type="transmembrane region" description="Helical" evidence="1">
    <location>
        <begin position="55"/>
        <end position="75"/>
    </location>
</feature>
<feature type="transmembrane region" description="Helical" evidence="1">
    <location>
        <begin position="149"/>
        <end position="173"/>
    </location>
</feature>
<evidence type="ECO:0000313" key="3">
    <source>
        <dbReference type="Proteomes" id="UP000316426"/>
    </source>
</evidence>
<feature type="transmembrane region" description="Helical" evidence="1">
    <location>
        <begin position="293"/>
        <end position="315"/>
    </location>
</feature>
<feature type="transmembrane region" description="Helical" evidence="1">
    <location>
        <begin position="87"/>
        <end position="109"/>
    </location>
</feature>
<keyword evidence="1" id="KW-1133">Transmembrane helix</keyword>
<accession>A0A518KDQ2</accession>
<feature type="transmembrane region" description="Helical" evidence="1">
    <location>
        <begin position="24"/>
        <end position="43"/>
    </location>
</feature>
<name>A0A518KDQ2_9BACT</name>
<dbReference type="Gene3D" id="1.20.1530.20">
    <property type="match status" value="1"/>
</dbReference>
<gene>
    <name evidence="2" type="ORF">Spa11_41460</name>
</gene>
<reference evidence="2 3" key="1">
    <citation type="submission" date="2019-02" db="EMBL/GenBank/DDBJ databases">
        <title>Deep-cultivation of Planctomycetes and their phenomic and genomic characterization uncovers novel biology.</title>
        <authorList>
            <person name="Wiegand S."/>
            <person name="Jogler M."/>
            <person name="Boedeker C."/>
            <person name="Pinto D."/>
            <person name="Vollmers J."/>
            <person name="Rivas-Marin E."/>
            <person name="Kohn T."/>
            <person name="Peeters S.H."/>
            <person name="Heuer A."/>
            <person name="Rast P."/>
            <person name="Oberbeckmann S."/>
            <person name="Bunk B."/>
            <person name="Jeske O."/>
            <person name="Meyerdierks A."/>
            <person name="Storesund J.E."/>
            <person name="Kallscheuer N."/>
            <person name="Luecker S."/>
            <person name="Lage O.M."/>
            <person name="Pohl T."/>
            <person name="Merkel B.J."/>
            <person name="Hornburger P."/>
            <person name="Mueller R.-W."/>
            <person name="Bruemmer F."/>
            <person name="Labrenz M."/>
            <person name="Spormann A.M."/>
            <person name="Op den Camp H."/>
            <person name="Overmann J."/>
            <person name="Amann R."/>
            <person name="Jetten M.S.M."/>
            <person name="Mascher T."/>
            <person name="Medema M.H."/>
            <person name="Devos D.P."/>
            <person name="Kaster A.-K."/>
            <person name="Ovreas L."/>
            <person name="Rohde M."/>
            <person name="Galperin M.Y."/>
            <person name="Jogler C."/>
        </authorList>
    </citation>
    <scope>NUCLEOTIDE SEQUENCE [LARGE SCALE GENOMIC DNA]</scope>
    <source>
        <strain evidence="2 3">Spa11</strain>
    </source>
</reference>
<dbReference type="EMBL" id="CP036349">
    <property type="protein sequence ID" value="QDV75923.1"/>
    <property type="molecule type" value="Genomic_DNA"/>
</dbReference>
<dbReference type="Pfam" id="PF13593">
    <property type="entry name" value="SBF_like"/>
    <property type="match status" value="1"/>
</dbReference>
<sequence>MPSPTPDNSPPPPGASLAAWLRRWLVWLLLGSYVLAALVPAPGTWLTGLRSGEGVSFSLVMVGVLLLTGAMAVNVGKLRELPRHPVALLTALAGVWGPPVVVVALWSILAPACLPGPLAASLGAGMAFAGAMPVANSAVAWTHQSGGSLAWALGLVVLSICLCPWVTPLVLGLMGQTLAGASAAEADLLVSRFSGAVFVVWVLVPTLLGLGLHAALGGRRVEKLAPRLTIASAAALLLLNYANAATALPNVLAEPDWRLLGTTLVAAVTLPVAGAAVAWPLSLLGRVSRRGRVAWAYSLGMKNTGLALGLVGATLGDQPVAILVILAVTLMQHVVAGAVHAIAARSEG</sequence>
<keyword evidence="3" id="KW-1185">Reference proteome</keyword>
<organism evidence="2 3">
    <name type="scientific">Botrimarina mediterranea</name>
    <dbReference type="NCBI Taxonomy" id="2528022"/>
    <lineage>
        <taxon>Bacteria</taxon>
        <taxon>Pseudomonadati</taxon>
        <taxon>Planctomycetota</taxon>
        <taxon>Planctomycetia</taxon>
        <taxon>Pirellulales</taxon>
        <taxon>Lacipirellulaceae</taxon>
        <taxon>Botrimarina</taxon>
    </lineage>
</organism>
<keyword evidence="1" id="KW-0472">Membrane</keyword>
<dbReference type="InterPro" id="IPR038770">
    <property type="entry name" value="Na+/solute_symporter_sf"/>
</dbReference>
<proteinExistence type="predicted"/>
<dbReference type="AlphaFoldDB" id="A0A518KDQ2"/>
<dbReference type="Proteomes" id="UP000316426">
    <property type="component" value="Chromosome"/>
</dbReference>
<keyword evidence="1" id="KW-0812">Transmembrane</keyword>
<feature type="transmembrane region" description="Helical" evidence="1">
    <location>
        <begin position="260"/>
        <end position="281"/>
    </location>
</feature>